<dbReference type="FunFam" id="3.30.565.10:FF:000109">
    <property type="entry name" value="Related to MLH1-DNA mismatch repair protein"/>
    <property type="match status" value="1"/>
</dbReference>
<dbReference type="AlphaFoldDB" id="A0A067M3C9"/>
<accession>A0A067M3C9</accession>
<dbReference type="InParanoid" id="A0A067M3C9"/>
<evidence type="ECO:0000259" key="7">
    <source>
        <dbReference type="SMART" id="SM01340"/>
    </source>
</evidence>
<dbReference type="HOGENOM" id="CLU_004131_2_0_1"/>
<keyword evidence="3" id="KW-0227">DNA damage</keyword>
<dbReference type="FunFam" id="3.30.230.10:FF:000014">
    <property type="entry name" value="DNA mismatch repair protein Mlh1"/>
    <property type="match status" value="1"/>
</dbReference>
<dbReference type="CDD" id="cd16926">
    <property type="entry name" value="HATPase_MutL-MLH-PMS-like"/>
    <property type="match status" value="1"/>
</dbReference>
<dbReference type="GO" id="GO:0032389">
    <property type="term" value="C:MutLalpha complex"/>
    <property type="evidence" value="ECO:0007669"/>
    <property type="project" value="TreeGrafter"/>
</dbReference>
<dbReference type="InterPro" id="IPR038973">
    <property type="entry name" value="MutL/Mlh/Pms-like"/>
</dbReference>
<feature type="region of interest" description="Disordered" evidence="6">
    <location>
        <begin position="689"/>
        <end position="708"/>
    </location>
</feature>
<dbReference type="InterPro" id="IPR020568">
    <property type="entry name" value="Ribosomal_Su5_D2-typ_SF"/>
</dbReference>
<dbReference type="STRING" id="930990.A0A067M3C9"/>
<reference evidence="9" key="1">
    <citation type="journal article" date="2014" name="Proc. Natl. Acad. Sci. U.S.A.">
        <title>Extensive sampling of basidiomycete genomes demonstrates inadequacy of the white-rot/brown-rot paradigm for wood decay fungi.</title>
        <authorList>
            <person name="Riley R."/>
            <person name="Salamov A.A."/>
            <person name="Brown D.W."/>
            <person name="Nagy L.G."/>
            <person name="Floudas D."/>
            <person name="Held B.W."/>
            <person name="Levasseur A."/>
            <person name="Lombard V."/>
            <person name="Morin E."/>
            <person name="Otillar R."/>
            <person name="Lindquist E.A."/>
            <person name="Sun H."/>
            <person name="LaButti K.M."/>
            <person name="Schmutz J."/>
            <person name="Jabbour D."/>
            <person name="Luo H."/>
            <person name="Baker S.E."/>
            <person name="Pisabarro A.G."/>
            <person name="Walton J.D."/>
            <person name="Blanchette R.A."/>
            <person name="Henrissat B."/>
            <person name="Martin F."/>
            <person name="Cullen D."/>
            <person name="Hibbett D.S."/>
            <person name="Grigoriev I.V."/>
        </authorList>
    </citation>
    <scope>NUCLEOTIDE SEQUENCE [LARGE SCALE GENOMIC DNA]</scope>
    <source>
        <strain evidence="9">FD-172 SS1</strain>
    </source>
</reference>
<protein>
    <recommendedName>
        <fullName evidence="7">DNA mismatch repair protein S5 domain-containing protein</fullName>
    </recommendedName>
</protein>
<evidence type="ECO:0000313" key="8">
    <source>
        <dbReference type="EMBL" id="KDQ10268.1"/>
    </source>
</evidence>
<evidence type="ECO:0000313" key="9">
    <source>
        <dbReference type="Proteomes" id="UP000027195"/>
    </source>
</evidence>
<feature type="compositionally biased region" description="Basic and acidic residues" evidence="6">
    <location>
        <begin position="440"/>
        <end position="458"/>
    </location>
</feature>
<dbReference type="GO" id="GO:0005524">
    <property type="term" value="F:ATP binding"/>
    <property type="evidence" value="ECO:0007669"/>
    <property type="project" value="InterPro"/>
</dbReference>
<dbReference type="NCBIfam" id="TIGR00585">
    <property type="entry name" value="mutl"/>
    <property type="match status" value="1"/>
</dbReference>
<dbReference type="GO" id="GO:0006298">
    <property type="term" value="P:mismatch repair"/>
    <property type="evidence" value="ECO:0007669"/>
    <property type="project" value="InterPro"/>
</dbReference>
<dbReference type="FunCoup" id="A0A067M3C9">
    <property type="interactions" value="386"/>
</dbReference>
<dbReference type="PROSITE" id="PS00058">
    <property type="entry name" value="DNA_MISMATCH_REPAIR_1"/>
    <property type="match status" value="1"/>
</dbReference>
<evidence type="ECO:0000256" key="1">
    <source>
        <dbReference type="ARBA" id="ARBA00004123"/>
    </source>
</evidence>
<dbReference type="SUPFAM" id="SSF55874">
    <property type="entry name" value="ATPase domain of HSP90 chaperone/DNA topoisomerase II/histidine kinase"/>
    <property type="match status" value="1"/>
</dbReference>
<feature type="domain" description="DNA mismatch repair protein S5" evidence="7">
    <location>
        <begin position="233"/>
        <end position="366"/>
    </location>
</feature>
<dbReference type="Proteomes" id="UP000027195">
    <property type="component" value="Unassembled WGS sequence"/>
</dbReference>
<dbReference type="PANTHER" id="PTHR10073">
    <property type="entry name" value="DNA MISMATCH REPAIR PROTEIN MLH, PMS, MUTL"/>
    <property type="match status" value="1"/>
</dbReference>
<dbReference type="InterPro" id="IPR014762">
    <property type="entry name" value="DNA_mismatch_repair_CS"/>
</dbReference>
<name>A0A067M3C9_BOTB1</name>
<dbReference type="InterPro" id="IPR032189">
    <property type="entry name" value="Mlh1_C"/>
</dbReference>
<evidence type="ECO:0000256" key="5">
    <source>
        <dbReference type="ARBA" id="ARBA00023242"/>
    </source>
</evidence>
<dbReference type="GO" id="GO:0016887">
    <property type="term" value="F:ATP hydrolysis activity"/>
    <property type="evidence" value="ECO:0007669"/>
    <property type="project" value="InterPro"/>
</dbReference>
<dbReference type="InterPro" id="IPR014721">
    <property type="entry name" value="Ribsml_uS5_D2-typ_fold_subgr"/>
</dbReference>
<dbReference type="PANTHER" id="PTHR10073:SF12">
    <property type="entry name" value="DNA MISMATCH REPAIR PROTEIN MLH1"/>
    <property type="match status" value="1"/>
</dbReference>
<proteinExistence type="inferred from homology"/>
<dbReference type="InterPro" id="IPR036890">
    <property type="entry name" value="HATPase_C_sf"/>
</dbReference>
<gene>
    <name evidence="8" type="ORF">BOTBODRAFT_36380</name>
</gene>
<dbReference type="OrthoDB" id="10263226at2759"/>
<keyword evidence="5" id="KW-0539">Nucleus</keyword>
<keyword evidence="9" id="KW-1185">Reference proteome</keyword>
<evidence type="ECO:0000256" key="4">
    <source>
        <dbReference type="ARBA" id="ARBA00023204"/>
    </source>
</evidence>
<dbReference type="GO" id="GO:0030983">
    <property type="term" value="F:mismatched DNA binding"/>
    <property type="evidence" value="ECO:0007669"/>
    <property type="project" value="InterPro"/>
</dbReference>
<dbReference type="Pfam" id="PF13589">
    <property type="entry name" value="HATPase_c_3"/>
    <property type="match status" value="1"/>
</dbReference>
<dbReference type="InterPro" id="IPR013507">
    <property type="entry name" value="DNA_mismatch_S5_2-like"/>
</dbReference>
<dbReference type="Gene3D" id="3.30.565.10">
    <property type="entry name" value="Histidine kinase-like ATPase, C-terminal domain"/>
    <property type="match status" value="1"/>
</dbReference>
<comment type="similarity">
    <text evidence="2">Belongs to the DNA mismatch repair MutL/HexB family.</text>
</comment>
<dbReference type="SUPFAM" id="SSF54211">
    <property type="entry name" value="Ribosomal protein S5 domain 2-like"/>
    <property type="match status" value="1"/>
</dbReference>
<dbReference type="EMBL" id="KL198069">
    <property type="protein sequence ID" value="KDQ10268.1"/>
    <property type="molecule type" value="Genomic_DNA"/>
</dbReference>
<dbReference type="Pfam" id="PF01119">
    <property type="entry name" value="DNA_mis_repair"/>
    <property type="match status" value="1"/>
</dbReference>
<comment type="subcellular location">
    <subcellularLocation>
        <location evidence="1">Nucleus</location>
    </subcellularLocation>
</comment>
<feature type="region of interest" description="Disordered" evidence="6">
    <location>
        <begin position="415"/>
        <end position="492"/>
    </location>
</feature>
<dbReference type="SMART" id="SM01340">
    <property type="entry name" value="DNA_mis_repair"/>
    <property type="match status" value="1"/>
</dbReference>
<dbReference type="InterPro" id="IPR002099">
    <property type="entry name" value="MutL/Mlh/PMS"/>
</dbReference>
<dbReference type="GO" id="GO:0061982">
    <property type="term" value="P:meiosis I cell cycle process"/>
    <property type="evidence" value="ECO:0007669"/>
    <property type="project" value="UniProtKB-ARBA"/>
</dbReference>
<evidence type="ECO:0000256" key="3">
    <source>
        <dbReference type="ARBA" id="ARBA00022763"/>
    </source>
</evidence>
<feature type="compositionally biased region" description="Polar residues" evidence="6">
    <location>
        <begin position="466"/>
        <end position="482"/>
    </location>
</feature>
<organism evidence="8 9">
    <name type="scientific">Botryobasidium botryosum (strain FD-172 SS1)</name>
    <dbReference type="NCBI Taxonomy" id="930990"/>
    <lineage>
        <taxon>Eukaryota</taxon>
        <taxon>Fungi</taxon>
        <taxon>Dikarya</taxon>
        <taxon>Basidiomycota</taxon>
        <taxon>Agaricomycotina</taxon>
        <taxon>Agaricomycetes</taxon>
        <taxon>Cantharellales</taxon>
        <taxon>Botryobasidiaceae</taxon>
        <taxon>Botryobasidium</taxon>
    </lineage>
</organism>
<dbReference type="GO" id="GO:0140664">
    <property type="term" value="F:ATP-dependent DNA damage sensor activity"/>
    <property type="evidence" value="ECO:0007669"/>
    <property type="project" value="InterPro"/>
</dbReference>
<evidence type="ECO:0000256" key="6">
    <source>
        <dbReference type="SAM" id="MobiDB-lite"/>
    </source>
</evidence>
<dbReference type="Pfam" id="PF16413">
    <property type="entry name" value="Mlh1_C"/>
    <property type="match status" value="1"/>
</dbReference>
<keyword evidence="4" id="KW-0234">DNA repair</keyword>
<sequence length="756" mass="84151">MSPPRRSPTPPPSAPLPIKRLHESLVNRIAAGEIIHRPSSALKELLENCLDAGSTQIKVTVKDGGLKLLQIQDNGCGIRKSDLPILCERFTTSKLSDFSDLEKIATYGFRGEALASVSHVAHLSVVTKTRDDACAWKAHFADGVLAPPKPGATADPKPCAGNDGTIITVEDLFYNTPTRLSSLRSTSDEYARILDVVTRYATHNPRVSFLCKKAGSTAPDISTPAGSTVPSSIKLLYGPTIARELVHIVSSSSSSSASNAKGKGKEDDAQWEAEAYVTNANYHVKKMVFLLFINHRSVESTRIKKSIEGIYSAILPKGTYPFVYLSLEIEPSQVDVNVHPTKREVHFLNEEEIIEAVSNAIQTGLAGKNESRTFEYQTLLTGGILEKDKEVDDRSKFRDAQDKAFTVIGRPFKPLPQHKVRTSQKDRTLDSMFLPNLSHSSDKDKDKDKDKAKERNEDGDKEDTESASAPSGTTTPPQSSAPRSKRKAEARARNDIKESECFLTSVVGLREAVKTQKHTQLSEIIEKHTFVGIVDLVRSLSLLQHSTKLYLVNHGALAEELFYQLGLRQFGNFRRLKLDPAPPLRTLISLAVATEEGIKEQGLDCDTVTDTIVEILTERREMLDEYFSLLINENGELESLPMLLPEYTPNLDRLPLFLMRLGPQVDWSSEAGCFRTFFQELAFFYIPGPMPDDPEESQQPQEDGANRTAETLERWQIQHVLFPAMKKYLSSPKTLLDRDVVQVASLPDLYRVFERC</sequence>
<evidence type="ECO:0000256" key="2">
    <source>
        <dbReference type="ARBA" id="ARBA00006082"/>
    </source>
</evidence>
<dbReference type="Gene3D" id="3.30.230.10">
    <property type="match status" value="1"/>
</dbReference>